<protein>
    <submittedName>
        <fullName evidence="1">Uncharacterized protein</fullName>
    </submittedName>
</protein>
<evidence type="ECO:0000313" key="1">
    <source>
        <dbReference type="EnsemblPlants" id="AET5Gv20272100.13"/>
    </source>
</evidence>
<dbReference type="AlphaFoldDB" id="A0A453K302"/>
<reference evidence="1" key="4">
    <citation type="submission" date="2019-03" db="UniProtKB">
        <authorList>
            <consortium name="EnsemblPlants"/>
        </authorList>
    </citation>
    <scope>IDENTIFICATION</scope>
</reference>
<dbReference type="Gramene" id="AET5Gv20272100.13">
    <property type="protein sequence ID" value="AET5Gv20272100.13"/>
    <property type="gene ID" value="AET5Gv20272100"/>
</dbReference>
<reference evidence="1" key="5">
    <citation type="journal article" date="2021" name="G3 (Bethesda)">
        <title>Aegilops tauschii genome assembly Aet v5.0 features greater sequence contiguity and improved annotation.</title>
        <authorList>
            <person name="Wang L."/>
            <person name="Zhu T."/>
            <person name="Rodriguez J.C."/>
            <person name="Deal K.R."/>
            <person name="Dubcovsky J."/>
            <person name="McGuire P.E."/>
            <person name="Lux T."/>
            <person name="Spannagl M."/>
            <person name="Mayer K.F.X."/>
            <person name="Baldrich P."/>
            <person name="Meyers B.C."/>
            <person name="Huo N."/>
            <person name="Gu Y.Q."/>
            <person name="Zhou H."/>
            <person name="Devos K.M."/>
            <person name="Bennetzen J.L."/>
            <person name="Unver T."/>
            <person name="Budak H."/>
            <person name="Gulick P.J."/>
            <person name="Galiba G."/>
            <person name="Kalapos B."/>
            <person name="Nelson D.R."/>
            <person name="Li P."/>
            <person name="You F.M."/>
            <person name="Luo M.C."/>
            <person name="Dvorak J."/>
        </authorList>
    </citation>
    <scope>NUCLEOTIDE SEQUENCE [LARGE SCALE GENOMIC DNA]</scope>
    <source>
        <strain evidence="1">cv. AL8/78</strain>
    </source>
</reference>
<name>A0A453K302_AEGTS</name>
<proteinExistence type="predicted"/>
<dbReference type="Proteomes" id="UP000015105">
    <property type="component" value="Chromosome 5D"/>
</dbReference>
<reference evidence="2" key="1">
    <citation type="journal article" date="2014" name="Science">
        <title>Ancient hybridizations among the ancestral genomes of bread wheat.</title>
        <authorList>
            <consortium name="International Wheat Genome Sequencing Consortium,"/>
            <person name="Marcussen T."/>
            <person name="Sandve S.R."/>
            <person name="Heier L."/>
            <person name="Spannagl M."/>
            <person name="Pfeifer M."/>
            <person name="Jakobsen K.S."/>
            <person name="Wulff B.B."/>
            <person name="Steuernagel B."/>
            <person name="Mayer K.F."/>
            <person name="Olsen O.A."/>
        </authorList>
    </citation>
    <scope>NUCLEOTIDE SEQUENCE [LARGE SCALE GENOMIC DNA]</scope>
    <source>
        <strain evidence="2">cv. AL8/78</strain>
    </source>
</reference>
<keyword evidence="2" id="KW-1185">Reference proteome</keyword>
<evidence type="ECO:0000313" key="2">
    <source>
        <dbReference type="Proteomes" id="UP000015105"/>
    </source>
</evidence>
<reference evidence="2" key="2">
    <citation type="journal article" date="2017" name="Nat. Plants">
        <title>The Aegilops tauschii genome reveals multiple impacts of transposons.</title>
        <authorList>
            <person name="Zhao G."/>
            <person name="Zou C."/>
            <person name="Li K."/>
            <person name="Wang K."/>
            <person name="Li T."/>
            <person name="Gao L."/>
            <person name="Zhang X."/>
            <person name="Wang H."/>
            <person name="Yang Z."/>
            <person name="Liu X."/>
            <person name="Jiang W."/>
            <person name="Mao L."/>
            <person name="Kong X."/>
            <person name="Jiao Y."/>
            <person name="Jia J."/>
        </authorList>
    </citation>
    <scope>NUCLEOTIDE SEQUENCE [LARGE SCALE GENOMIC DNA]</scope>
    <source>
        <strain evidence="2">cv. AL8/78</strain>
    </source>
</reference>
<dbReference type="EnsemblPlants" id="AET5Gv20272100.13">
    <property type="protein sequence ID" value="AET5Gv20272100.13"/>
    <property type="gene ID" value="AET5Gv20272100"/>
</dbReference>
<sequence length="44" mass="5094">MLGSPFPLLSCAVLARVLELDACRTCLLVYFFFRVVVVRCRRYP</sequence>
<accession>A0A453K302</accession>
<organism evidence="1 2">
    <name type="scientific">Aegilops tauschii subsp. strangulata</name>
    <name type="common">Goatgrass</name>
    <dbReference type="NCBI Taxonomy" id="200361"/>
    <lineage>
        <taxon>Eukaryota</taxon>
        <taxon>Viridiplantae</taxon>
        <taxon>Streptophyta</taxon>
        <taxon>Embryophyta</taxon>
        <taxon>Tracheophyta</taxon>
        <taxon>Spermatophyta</taxon>
        <taxon>Magnoliopsida</taxon>
        <taxon>Liliopsida</taxon>
        <taxon>Poales</taxon>
        <taxon>Poaceae</taxon>
        <taxon>BOP clade</taxon>
        <taxon>Pooideae</taxon>
        <taxon>Triticodae</taxon>
        <taxon>Triticeae</taxon>
        <taxon>Triticinae</taxon>
        <taxon>Aegilops</taxon>
    </lineage>
</organism>
<reference evidence="1" key="3">
    <citation type="journal article" date="2017" name="Nature">
        <title>Genome sequence of the progenitor of the wheat D genome Aegilops tauschii.</title>
        <authorList>
            <person name="Luo M.C."/>
            <person name="Gu Y.Q."/>
            <person name="Puiu D."/>
            <person name="Wang H."/>
            <person name="Twardziok S.O."/>
            <person name="Deal K.R."/>
            <person name="Huo N."/>
            <person name="Zhu T."/>
            <person name="Wang L."/>
            <person name="Wang Y."/>
            <person name="McGuire P.E."/>
            <person name="Liu S."/>
            <person name="Long H."/>
            <person name="Ramasamy R.K."/>
            <person name="Rodriguez J.C."/>
            <person name="Van S.L."/>
            <person name="Yuan L."/>
            <person name="Wang Z."/>
            <person name="Xia Z."/>
            <person name="Xiao L."/>
            <person name="Anderson O.D."/>
            <person name="Ouyang S."/>
            <person name="Liang Y."/>
            <person name="Zimin A.V."/>
            <person name="Pertea G."/>
            <person name="Qi P."/>
            <person name="Bennetzen J.L."/>
            <person name="Dai X."/>
            <person name="Dawson M.W."/>
            <person name="Muller H.G."/>
            <person name="Kugler K."/>
            <person name="Rivarola-Duarte L."/>
            <person name="Spannagl M."/>
            <person name="Mayer K.F.X."/>
            <person name="Lu F.H."/>
            <person name="Bevan M.W."/>
            <person name="Leroy P."/>
            <person name="Li P."/>
            <person name="You F.M."/>
            <person name="Sun Q."/>
            <person name="Liu Z."/>
            <person name="Lyons E."/>
            <person name="Wicker T."/>
            <person name="Salzberg S.L."/>
            <person name="Devos K.M."/>
            <person name="Dvorak J."/>
        </authorList>
    </citation>
    <scope>NUCLEOTIDE SEQUENCE [LARGE SCALE GENOMIC DNA]</scope>
    <source>
        <strain evidence="1">cv. AL8/78</strain>
    </source>
</reference>